<dbReference type="Gene3D" id="3.30.420.10">
    <property type="entry name" value="Ribonuclease H-like superfamily/Ribonuclease H"/>
    <property type="match status" value="1"/>
</dbReference>
<name>A0ABR0DW63_9LAMI</name>
<proteinExistence type="inferred from homology"/>
<dbReference type="SUPFAM" id="SSF53098">
    <property type="entry name" value="Ribonuclease H-like"/>
    <property type="match status" value="1"/>
</dbReference>
<evidence type="ECO:0000256" key="3">
    <source>
        <dbReference type="ARBA" id="ARBA00023274"/>
    </source>
</evidence>
<accession>A0ABR0DW63</accession>
<keyword evidence="7" id="KW-1185">Reference proteome</keyword>
<dbReference type="Gene3D" id="3.40.50.2300">
    <property type="match status" value="1"/>
</dbReference>
<keyword evidence="2" id="KW-0678">Repressor</keyword>
<evidence type="ECO:0000259" key="4">
    <source>
        <dbReference type="PROSITE" id="PS50821"/>
    </source>
</evidence>
<dbReference type="CDD" id="cd02846">
    <property type="entry name" value="PAZ_argonaute_like"/>
    <property type="match status" value="1"/>
</dbReference>
<dbReference type="InterPro" id="IPR036085">
    <property type="entry name" value="PAZ_dom_sf"/>
</dbReference>
<evidence type="ECO:0000313" key="7">
    <source>
        <dbReference type="Proteomes" id="UP001291926"/>
    </source>
</evidence>
<protein>
    <recommendedName>
        <fullName evidence="8">Argonaute 4</fullName>
    </recommendedName>
</protein>
<organism evidence="6 7">
    <name type="scientific">Penstemon davidsonii</name>
    <dbReference type="NCBI Taxonomy" id="160366"/>
    <lineage>
        <taxon>Eukaryota</taxon>
        <taxon>Viridiplantae</taxon>
        <taxon>Streptophyta</taxon>
        <taxon>Embryophyta</taxon>
        <taxon>Tracheophyta</taxon>
        <taxon>Spermatophyta</taxon>
        <taxon>Magnoliopsida</taxon>
        <taxon>eudicotyledons</taxon>
        <taxon>Gunneridae</taxon>
        <taxon>Pentapetalae</taxon>
        <taxon>asterids</taxon>
        <taxon>lamiids</taxon>
        <taxon>Lamiales</taxon>
        <taxon>Plantaginaceae</taxon>
        <taxon>Cheloneae</taxon>
        <taxon>Penstemon</taxon>
    </lineage>
</organism>
<dbReference type="Pfam" id="PF02171">
    <property type="entry name" value="Piwi"/>
    <property type="match status" value="1"/>
</dbReference>
<dbReference type="Pfam" id="PF16486">
    <property type="entry name" value="ArgoN"/>
    <property type="match status" value="1"/>
</dbReference>
<dbReference type="InterPro" id="IPR003165">
    <property type="entry name" value="Piwi"/>
</dbReference>
<dbReference type="Pfam" id="PF08699">
    <property type="entry name" value="ArgoL1"/>
    <property type="match status" value="1"/>
</dbReference>
<dbReference type="PROSITE" id="PS50822">
    <property type="entry name" value="PIWI"/>
    <property type="match status" value="1"/>
</dbReference>
<dbReference type="Gene3D" id="2.170.260.10">
    <property type="entry name" value="paz domain"/>
    <property type="match status" value="1"/>
</dbReference>
<dbReference type="InterPro" id="IPR032474">
    <property type="entry name" value="Argonaute_N"/>
</dbReference>
<evidence type="ECO:0008006" key="8">
    <source>
        <dbReference type="Google" id="ProtNLM"/>
    </source>
</evidence>
<dbReference type="Proteomes" id="UP001291926">
    <property type="component" value="Unassembled WGS sequence"/>
</dbReference>
<dbReference type="PANTHER" id="PTHR22891">
    <property type="entry name" value="EUKARYOTIC TRANSLATION INITIATION FACTOR 2C"/>
    <property type="match status" value="1"/>
</dbReference>
<dbReference type="EMBL" id="JAYDYQ010000762">
    <property type="protein sequence ID" value="KAK4493148.1"/>
    <property type="molecule type" value="Genomic_DNA"/>
</dbReference>
<dbReference type="InterPro" id="IPR036397">
    <property type="entry name" value="RNaseH_sf"/>
</dbReference>
<dbReference type="PROSITE" id="PS50821">
    <property type="entry name" value="PAZ"/>
    <property type="match status" value="1"/>
</dbReference>
<gene>
    <name evidence="6" type="ORF">RD792_018002</name>
</gene>
<dbReference type="InterPro" id="IPR012337">
    <property type="entry name" value="RNaseH-like_sf"/>
</dbReference>
<comment type="similarity">
    <text evidence="1">Belongs to the argonaute family. Ago subfamily.</text>
</comment>
<evidence type="ECO:0000256" key="2">
    <source>
        <dbReference type="ARBA" id="ARBA00022491"/>
    </source>
</evidence>
<evidence type="ECO:0000259" key="5">
    <source>
        <dbReference type="PROSITE" id="PS50822"/>
    </source>
</evidence>
<sequence length="892" mass="100463">MESPDALPPPPPEIPLNFVPMKVKPVAESFVMKEITKQKGIKGKRVSLLANHFKVTITSAVQDFYHYDVSISYEDGSAITRKNIRYAVIEKLEETYKSGLAGKQLVYDGAKSLFTSGPLPRNILEFSVILNDFSVKGNGSMDGSDQKRQKLESRSQFFKVQMSFTSQISMQSLNDAVCGKSLKGDESLRVLDTILQQRASKRGCLVVRQSFFANEQKSFVDLGGGLLGCRGFFSSFRVLQGGLYLNHGVSMTMIIQAGPLVDFLMINQNVKTPFQIDWYKAKQTMEKLRIRVKHLNSEFKISGLSEKSCKEQKFSLKLGEVGDQSGNIRTVETTVYDYFVRTRGISLSFSADLPCINAGKPRRPIFFPVELCSMVPLQRYTNDLTVYQKSAMITKSSLKPEDMIKLLVDDVKSNKYEAEPLLQFCGISINNSLVQAEGRVLSAPRLKLGNGENIIPRNGWWNIKDKKVVEPEKLEQWVVVNFSTHQDMHSICLMLAKIGSTIGMVINPPLSLFEENPKYKKKPPSVRVEMMFELMQSKFKKDPPHFILCFLADKKPSDLYGPWKRKTIIEFGIRNQCLSSSKIDELYLMNVLLKINAKLGGLNHMLASESTRTIPLVSKIPTIIFGMDVSHASLSRTDAASIASVVGSREWPKISSYKASLRAIPPKAQVIDSLFKPISQHEDAGIIRELLLDFYASSGQRKPAQFIIFSLFYLRNGLSSSEYRQVLNAEIDQILKACKFLDENWRPKFTVIVAQRRHHTKFFDANTGSNVLPGTIVDNKVCDHQSTNFYMCAHSARIGTARPIHYKVLLDEIGFSSDDLQELIHSLSYVFQRRNAAISEVAPIRYARLAAAQISQMIKTEKMLNTESQGGYVPGYELPKMHKNVSSSMFFC</sequence>
<feature type="domain" description="PAZ" evidence="4">
    <location>
        <begin position="259"/>
        <end position="376"/>
    </location>
</feature>
<keyword evidence="3" id="KW-0687">Ribonucleoprotein</keyword>
<evidence type="ECO:0000313" key="6">
    <source>
        <dbReference type="EMBL" id="KAK4493148.1"/>
    </source>
</evidence>
<dbReference type="SUPFAM" id="SSF101690">
    <property type="entry name" value="PAZ domain"/>
    <property type="match status" value="1"/>
</dbReference>
<dbReference type="InterPro" id="IPR014811">
    <property type="entry name" value="ArgoL1"/>
</dbReference>
<reference evidence="6 7" key="1">
    <citation type="journal article" date="2023" name="bioRxiv">
        <title>Genome report: Whole genome sequence and annotation of Penstemon davidsonii.</title>
        <authorList>
            <person name="Ostevik K.L."/>
            <person name="Alabady M."/>
            <person name="Zhang M."/>
            <person name="Rausher M.D."/>
        </authorList>
    </citation>
    <scope>NUCLEOTIDE SEQUENCE [LARGE SCALE GENOMIC DNA]</scope>
    <source>
        <strain evidence="6">DNT005</strain>
        <tissue evidence="6">Whole leaf</tissue>
    </source>
</reference>
<comment type="caution">
    <text evidence="6">The sequence shown here is derived from an EMBL/GenBank/DDBJ whole genome shotgun (WGS) entry which is preliminary data.</text>
</comment>
<feature type="domain" description="Piwi" evidence="5">
    <location>
        <begin position="546"/>
        <end position="859"/>
    </location>
</feature>
<dbReference type="Pfam" id="PF02170">
    <property type="entry name" value="PAZ"/>
    <property type="match status" value="1"/>
</dbReference>
<evidence type="ECO:0000256" key="1">
    <source>
        <dbReference type="ARBA" id="ARBA00008201"/>
    </source>
</evidence>
<dbReference type="SMART" id="SM00950">
    <property type="entry name" value="Piwi"/>
    <property type="match status" value="1"/>
</dbReference>
<dbReference type="InterPro" id="IPR003100">
    <property type="entry name" value="PAZ_dom"/>
</dbReference>
<dbReference type="SMART" id="SM01163">
    <property type="entry name" value="DUF1785"/>
    <property type="match status" value="1"/>
</dbReference>